<dbReference type="Proteomes" id="UP000052245">
    <property type="component" value="Unassembled WGS sequence"/>
</dbReference>
<reference evidence="1 2" key="1">
    <citation type="submission" date="2015-11" db="EMBL/GenBank/DDBJ databases">
        <authorList>
            <consortium name="Pathogen Informatics"/>
        </authorList>
    </citation>
    <scope>NUCLEOTIDE SEQUENCE [LARGE SCALE GENOMIC DNA]</scope>
    <source>
        <strain evidence="1 2">007A-0283</strain>
    </source>
</reference>
<dbReference type="AlphaFoldDB" id="A0A9W5APF2"/>
<accession>A0A9W5APF2</accession>
<evidence type="ECO:0000313" key="1">
    <source>
        <dbReference type="EMBL" id="CUU74581.1"/>
    </source>
</evidence>
<comment type="caution">
    <text evidence="1">The sequence shown here is derived from an EMBL/GenBank/DDBJ whole genome shotgun (WGS) entry which is preliminary data.</text>
</comment>
<dbReference type="EMBL" id="FAVC01000001">
    <property type="protein sequence ID" value="CUU74581.1"/>
    <property type="molecule type" value="Genomic_DNA"/>
</dbReference>
<protein>
    <submittedName>
        <fullName evidence="1">Uncharacterized protein</fullName>
    </submittedName>
</protein>
<proteinExistence type="predicted"/>
<dbReference type="RefSeq" id="WP_059434497.1">
    <property type="nucleotide sequence ID" value="NZ_FAUY01000002.1"/>
</dbReference>
<evidence type="ECO:0000313" key="2">
    <source>
        <dbReference type="Proteomes" id="UP000052245"/>
    </source>
</evidence>
<name>A0A9W5APF2_CAMHY</name>
<sequence length="312" mass="35292">MESINKFTERFNQIDDLFANSKIYKESEKSFNDGLKKYSINEQEKALSYADYKAKTLSSLLSMATEAALRVGLAYEQEVSETTKREAEVSIMEENVLKLKIDQNIGLNTLNLGKQQAINEALRKADIQASIEIKEKQLLGAHIANISENEKRKVLIKSANDNAIIKKGEHLNNYMKVLSDDASFTLNSAGIHEKVKENILEIGKNTLECDNITIPEFTPLDINLDAIENEASTPEPVFRIIVQLDIRKDELVSIYCMSVGLTQPTFEWNIESQIYSTQKIRHAFSAIGKKEIVCTITNGDKTYIQKETIYVK</sequence>
<organism evidence="1 2">
    <name type="scientific">Campylobacter hyointestinalis subsp. hyointestinalis</name>
    <dbReference type="NCBI Taxonomy" id="91352"/>
    <lineage>
        <taxon>Bacteria</taxon>
        <taxon>Pseudomonadati</taxon>
        <taxon>Campylobacterota</taxon>
        <taxon>Epsilonproteobacteria</taxon>
        <taxon>Campylobacterales</taxon>
        <taxon>Campylobacteraceae</taxon>
        <taxon>Campylobacter</taxon>
    </lineage>
</organism>
<gene>
    <name evidence="1" type="ORF">ERS739223_00469</name>
</gene>